<dbReference type="RefSeq" id="WP_090063700.1">
    <property type="nucleotide sequence ID" value="NZ_FOFT01000002.1"/>
</dbReference>
<evidence type="ECO:0000313" key="3">
    <source>
        <dbReference type="Proteomes" id="UP000199028"/>
    </source>
</evidence>
<dbReference type="Proteomes" id="UP000199028">
    <property type="component" value="Unassembled WGS sequence"/>
</dbReference>
<reference evidence="3" key="1">
    <citation type="submission" date="2016-10" db="EMBL/GenBank/DDBJ databases">
        <authorList>
            <person name="Varghese N."/>
            <person name="Submissions S."/>
        </authorList>
    </citation>
    <scope>NUCLEOTIDE SEQUENCE [LARGE SCALE GENOMIC DNA]</scope>
    <source>
        <strain evidence="3">CGMCC 4.578</strain>
    </source>
</reference>
<accession>A0A1H9EUQ5</accession>
<protein>
    <submittedName>
        <fullName evidence="2">Uncharacterized protein</fullName>
    </submittedName>
</protein>
<feature type="signal peptide" evidence="1">
    <location>
        <begin position="1"/>
        <end position="29"/>
    </location>
</feature>
<organism evidence="2 3">
    <name type="scientific">Lentzea flaviverrucosa</name>
    <dbReference type="NCBI Taxonomy" id="200379"/>
    <lineage>
        <taxon>Bacteria</taxon>
        <taxon>Bacillati</taxon>
        <taxon>Actinomycetota</taxon>
        <taxon>Actinomycetes</taxon>
        <taxon>Pseudonocardiales</taxon>
        <taxon>Pseudonocardiaceae</taxon>
        <taxon>Lentzea</taxon>
    </lineage>
</organism>
<keyword evidence="3" id="KW-1185">Reference proteome</keyword>
<evidence type="ECO:0000313" key="2">
    <source>
        <dbReference type="EMBL" id="SEQ28963.1"/>
    </source>
</evidence>
<name>A0A1H9EUQ5_9PSEU</name>
<gene>
    <name evidence="2" type="ORF">SAMN05216195_10266</name>
</gene>
<keyword evidence="1" id="KW-0732">Signal</keyword>
<dbReference type="PROSITE" id="PS51257">
    <property type="entry name" value="PROKAR_LIPOPROTEIN"/>
    <property type="match status" value="1"/>
</dbReference>
<proteinExistence type="predicted"/>
<feature type="chain" id="PRO_5011720908" evidence="1">
    <location>
        <begin position="30"/>
        <end position="106"/>
    </location>
</feature>
<evidence type="ECO:0000256" key="1">
    <source>
        <dbReference type="SAM" id="SignalP"/>
    </source>
</evidence>
<dbReference type="AlphaFoldDB" id="A0A1H9EUQ5"/>
<dbReference type="EMBL" id="FOFT01000002">
    <property type="protein sequence ID" value="SEQ28963.1"/>
    <property type="molecule type" value="Genomic_DNA"/>
</dbReference>
<sequence>MTVRSIATRLLATATVMASMTVASGVACAQVHPRSGAPVSQIQVQAGAAETAGLAAFHAEATGSTSAATPRAPSWITAVRAAASRVTGIAALVRGGQRAPLSTIHF</sequence>